<dbReference type="Proteomes" id="UP001596011">
    <property type="component" value="Unassembled WGS sequence"/>
</dbReference>
<dbReference type="PANTHER" id="PTHR21310:SF40">
    <property type="entry name" value="AMINOGLYCOSIDE PHOSPHOTRANSFERASE DOMAIN-CONTAINING PROTEIN-RELATED"/>
    <property type="match status" value="1"/>
</dbReference>
<dbReference type="Pfam" id="PF01636">
    <property type="entry name" value="APH"/>
    <property type="match status" value="1"/>
</dbReference>
<gene>
    <name evidence="2" type="ORF">ACFO6V_01695</name>
</gene>
<dbReference type="Gene3D" id="3.90.1200.10">
    <property type="match status" value="1"/>
</dbReference>
<protein>
    <submittedName>
        <fullName evidence="2">Phosphotransferase enzyme family protein</fullName>
    </submittedName>
</protein>
<comment type="caution">
    <text evidence="2">The sequence shown here is derived from an EMBL/GenBank/DDBJ whole genome shotgun (WGS) entry which is preliminary data.</text>
</comment>
<evidence type="ECO:0000259" key="1">
    <source>
        <dbReference type="Pfam" id="PF01636"/>
    </source>
</evidence>
<organism evidence="2 3">
    <name type="scientific">Promicromonospora alba</name>
    <dbReference type="NCBI Taxonomy" id="1616110"/>
    <lineage>
        <taxon>Bacteria</taxon>
        <taxon>Bacillati</taxon>
        <taxon>Actinomycetota</taxon>
        <taxon>Actinomycetes</taxon>
        <taxon>Micrococcales</taxon>
        <taxon>Promicromonosporaceae</taxon>
        <taxon>Promicromonospora</taxon>
    </lineage>
</organism>
<evidence type="ECO:0000313" key="2">
    <source>
        <dbReference type="EMBL" id="MFC4626927.1"/>
    </source>
</evidence>
<dbReference type="SUPFAM" id="SSF56112">
    <property type="entry name" value="Protein kinase-like (PK-like)"/>
    <property type="match status" value="1"/>
</dbReference>
<dbReference type="EMBL" id="JBHSFI010000001">
    <property type="protein sequence ID" value="MFC4626927.1"/>
    <property type="molecule type" value="Genomic_DNA"/>
</dbReference>
<reference evidence="3" key="1">
    <citation type="journal article" date="2019" name="Int. J. Syst. Evol. Microbiol.">
        <title>The Global Catalogue of Microorganisms (GCM) 10K type strain sequencing project: providing services to taxonomists for standard genome sequencing and annotation.</title>
        <authorList>
            <consortium name="The Broad Institute Genomics Platform"/>
            <consortium name="The Broad Institute Genome Sequencing Center for Infectious Disease"/>
            <person name="Wu L."/>
            <person name="Ma J."/>
        </authorList>
    </citation>
    <scope>NUCLEOTIDE SEQUENCE [LARGE SCALE GENOMIC DNA]</scope>
    <source>
        <strain evidence="3">CCUG 42722</strain>
    </source>
</reference>
<dbReference type="InterPro" id="IPR011009">
    <property type="entry name" value="Kinase-like_dom_sf"/>
</dbReference>
<sequence length="249" mass="27897">MTPPAGSLASACARVGLDPSGAELIRDGENQIYRLAGRVIARVNPAGQQQAARREVLLARWLNDNGVRAVEPLDVGQPVVVDGRPVTFWHELALHRNGTVRQVAAALRKLHGLPVPDELRDFTVAPFVRLRERIDGATWIADNDRTWLREQLTSLEERWRRRPTGRPDAVIHGDAWAGNVVEVEGHGVTLLDLERCSVGPPEWDLTSTACRLTTYSTLPAHEYAEYCDEYGFDVTTWTGFELFRDIREL</sequence>
<dbReference type="PANTHER" id="PTHR21310">
    <property type="entry name" value="AMINOGLYCOSIDE PHOSPHOTRANSFERASE-RELATED-RELATED"/>
    <property type="match status" value="1"/>
</dbReference>
<keyword evidence="3" id="KW-1185">Reference proteome</keyword>
<name>A0ABV9H995_9MICO</name>
<dbReference type="RefSeq" id="WP_377132136.1">
    <property type="nucleotide sequence ID" value="NZ_JBHSFI010000001.1"/>
</dbReference>
<feature type="domain" description="Aminoglycoside phosphotransferase" evidence="1">
    <location>
        <begin position="28"/>
        <end position="238"/>
    </location>
</feature>
<accession>A0ABV9H995</accession>
<proteinExistence type="predicted"/>
<dbReference type="InterPro" id="IPR002575">
    <property type="entry name" value="Aminoglycoside_PTrfase"/>
</dbReference>
<dbReference type="InterPro" id="IPR051678">
    <property type="entry name" value="AGP_Transferase"/>
</dbReference>
<evidence type="ECO:0000313" key="3">
    <source>
        <dbReference type="Proteomes" id="UP001596011"/>
    </source>
</evidence>